<organism evidence="3 4">
    <name type="scientific">Candidatus Fimenecus excrementigallinarum</name>
    <dbReference type="NCBI Taxonomy" id="2840816"/>
    <lineage>
        <taxon>Bacteria</taxon>
        <taxon>Bacillati</taxon>
        <taxon>Bacillota</taxon>
        <taxon>Clostridia</taxon>
        <taxon>Candidatus Fimenecus</taxon>
    </lineage>
</organism>
<dbReference type="Pfam" id="PF14285">
    <property type="entry name" value="DUF4367"/>
    <property type="match status" value="2"/>
</dbReference>
<feature type="transmembrane region" description="Helical" evidence="1">
    <location>
        <begin position="63"/>
        <end position="82"/>
    </location>
</feature>
<dbReference type="EMBL" id="DVMW01000023">
    <property type="protein sequence ID" value="HIU35448.1"/>
    <property type="molecule type" value="Genomic_DNA"/>
</dbReference>
<accession>A0A9D1IE84</accession>
<evidence type="ECO:0000259" key="2">
    <source>
        <dbReference type="Pfam" id="PF14285"/>
    </source>
</evidence>
<keyword evidence="1" id="KW-0472">Membrane</keyword>
<proteinExistence type="predicted"/>
<evidence type="ECO:0000256" key="1">
    <source>
        <dbReference type="SAM" id="Phobius"/>
    </source>
</evidence>
<feature type="domain" description="DUF4367" evidence="2">
    <location>
        <begin position="118"/>
        <end position="201"/>
    </location>
</feature>
<name>A0A9D1IE84_9FIRM</name>
<evidence type="ECO:0000313" key="4">
    <source>
        <dbReference type="Proteomes" id="UP000824071"/>
    </source>
</evidence>
<sequence length="335" mass="37677">MENAKELFIRAFLEAERLDNAGLPGEDGVQWTFSDRFETSMDRLIRKNNRVSFSTRRTVTKSLLAAIVAVVVLFAGLMSVSATRKPILEFVKKIFPQYNEISLSENSAVPAAAPGTEYTLAELPDGYALAVYKETAHSFFSVWKNSAGEEIAFSQNPLDTSFTVDNEHKYRELEINGFPAYFTEDEAGAFLRWTDGRYWFAVNVPASAKGYIGQGTAPRLAAKERALADLPDGFVLETYEKDDLGVFSVWKNSAGEEIAFSRSPLDTSFTVDNEHRYRELTINGYEAYQNVYDRNAILLWTDGAHWYNLSVPARYQDAMFDLAESITGEKLHVQA</sequence>
<comment type="caution">
    <text evidence="3">The sequence shown here is derived from an EMBL/GenBank/DDBJ whole genome shotgun (WGS) entry which is preliminary data.</text>
</comment>
<evidence type="ECO:0000313" key="3">
    <source>
        <dbReference type="EMBL" id="HIU35448.1"/>
    </source>
</evidence>
<reference evidence="3" key="2">
    <citation type="journal article" date="2021" name="PeerJ">
        <title>Extensive microbial diversity within the chicken gut microbiome revealed by metagenomics and culture.</title>
        <authorList>
            <person name="Gilroy R."/>
            <person name="Ravi A."/>
            <person name="Getino M."/>
            <person name="Pursley I."/>
            <person name="Horton D.L."/>
            <person name="Alikhan N.F."/>
            <person name="Baker D."/>
            <person name="Gharbi K."/>
            <person name="Hall N."/>
            <person name="Watson M."/>
            <person name="Adriaenssens E.M."/>
            <person name="Foster-Nyarko E."/>
            <person name="Jarju S."/>
            <person name="Secka A."/>
            <person name="Antonio M."/>
            <person name="Oren A."/>
            <person name="Chaudhuri R.R."/>
            <person name="La Ragione R."/>
            <person name="Hildebrand F."/>
            <person name="Pallen M.J."/>
        </authorList>
    </citation>
    <scope>NUCLEOTIDE SEQUENCE</scope>
    <source>
        <strain evidence="3">ChiGjej1B1-19959</strain>
    </source>
</reference>
<dbReference type="InterPro" id="IPR025377">
    <property type="entry name" value="DUF4367"/>
</dbReference>
<protein>
    <submittedName>
        <fullName evidence="3">DUF4367 domain-containing protein</fullName>
    </submittedName>
</protein>
<dbReference type="Proteomes" id="UP000824071">
    <property type="component" value="Unassembled WGS sequence"/>
</dbReference>
<feature type="domain" description="DUF4367" evidence="2">
    <location>
        <begin position="230"/>
        <end position="326"/>
    </location>
</feature>
<keyword evidence="1" id="KW-1133">Transmembrane helix</keyword>
<gene>
    <name evidence="3" type="ORF">IAC53_02420</name>
</gene>
<dbReference type="AlphaFoldDB" id="A0A9D1IE84"/>
<keyword evidence="1" id="KW-0812">Transmembrane</keyword>
<reference evidence="3" key="1">
    <citation type="submission" date="2020-10" db="EMBL/GenBank/DDBJ databases">
        <authorList>
            <person name="Gilroy R."/>
        </authorList>
    </citation>
    <scope>NUCLEOTIDE SEQUENCE</scope>
    <source>
        <strain evidence="3">ChiGjej1B1-19959</strain>
    </source>
</reference>